<protein>
    <recommendedName>
        <fullName evidence="5">Transcriptional regulator</fullName>
    </recommendedName>
</protein>
<geneLocation type="plasmid" evidence="3 4">
    <name>unnamed3</name>
</geneLocation>
<reference evidence="3 4" key="1">
    <citation type="submission" date="2018-07" db="EMBL/GenBank/DDBJ databases">
        <title>Rhizobium leguminosarum strain:ATCC 14479 Genome sequencing and assembly.</title>
        <authorList>
            <person name="Chakraborty R."/>
        </authorList>
    </citation>
    <scope>NUCLEOTIDE SEQUENCE [LARGE SCALE GENOMIC DNA]</scope>
    <source>
        <strain evidence="3 4">ATCC 14479</strain>
        <plasmid evidence="4">Plasmid unnamed3</plasmid>
    </source>
</reference>
<dbReference type="Proteomes" id="UP000251166">
    <property type="component" value="Plasmid unnamed3"/>
</dbReference>
<accession>A0A2Z4YUL8</accession>
<evidence type="ECO:0008006" key="5">
    <source>
        <dbReference type="Google" id="ProtNLM"/>
    </source>
</evidence>
<feature type="compositionally biased region" description="Low complexity" evidence="2">
    <location>
        <begin position="153"/>
        <end position="172"/>
    </location>
</feature>
<evidence type="ECO:0000313" key="4">
    <source>
        <dbReference type="Proteomes" id="UP000251166"/>
    </source>
</evidence>
<evidence type="ECO:0000256" key="1">
    <source>
        <dbReference type="SAM" id="Coils"/>
    </source>
</evidence>
<dbReference type="AlphaFoldDB" id="A0A2Z4YUL8"/>
<organism evidence="3 4">
    <name type="scientific">Rhizobium leguminosarum</name>
    <dbReference type="NCBI Taxonomy" id="384"/>
    <lineage>
        <taxon>Bacteria</taxon>
        <taxon>Pseudomonadati</taxon>
        <taxon>Pseudomonadota</taxon>
        <taxon>Alphaproteobacteria</taxon>
        <taxon>Hyphomicrobiales</taxon>
        <taxon>Rhizobiaceae</taxon>
        <taxon>Rhizobium/Agrobacterium group</taxon>
        <taxon>Rhizobium</taxon>
    </lineage>
</organism>
<keyword evidence="3" id="KW-0614">Plasmid</keyword>
<feature type="compositionally biased region" description="Basic residues" evidence="2">
    <location>
        <begin position="143"/>
        <end position="152"/>
    </location>
</feature>
<feature type="coiled-coil region" evidence="1">
    <location>
        <begin position="215"/>
        <end position="245"/>
    </location>
</feature>
<name>A0A2Z4YUL8_RHILE</name>
<evidence type="ECO:0000313" key="3">
    <source>
        <dbReference type="EMBL" id="AXA44288.1"/>
    </source>
</evidence>
<feature type="region of interest" description="Disordered" evidence="2">
    <location>
        <begin position="71"/>
        <end position="210"/>
    </location>
</feature>
<gene>
    <name evidence="3" type="ORF">DLJ82_6317</name>
</gene>
<dbReference type="EMBL" id="CP030763">
    <property type="protein sequence ID" value="AXA44288.1"/>
    <property type="molecule type" value="Genomic_DNA"/>
</dbReference>
<feature type="compositionally biased region" description="Polar residues" evidence="2">
    <location>
        <begin position="9"/>
        <end position="19"/>
    </location>
</feature>
<proteinExistence type="predicted"/>
<feature type="compositionally biased region" description="Polar residues" evidence="2">
    <location>
        <begin position="107"/>
        <end position="118"/>
    </location>
</feature>
<sequence>MAMDWKSGNRYSECTSISPNHPVDSSRPFILKKVQRSFAVEYKTGRRKLDPKSNSIWGNTDLKSVARDLEEEAMPYLSGGSQGGKSDSEVSLPESDQAESLLKPRLGTSTTASDTQEMSMADETETITNANVPTVVETPIAPKKQRKPRAKKAAALETAPADAAAEPAAALTGAGGGKRRGRKAKVIEAASSAKPARVSRAPKAEQTASAAPIAAIDEMADLLQLEEENQRLRRLLAEKLRAENADLRKRLKLD</sequence>
<feature type="region of interest" description="Disordered" evidence="2">
    <location>
        <begin position="1"/>
        <end position="26"/>
    </location>
</feature>
<keyword evidence="1" id="KW-0175">Coiled coil</keyword>
<evidence type="ECO:0000256" key="2">
    <source>
        <dbReference type="SAM" id="MobiDB-lite"/>
    </source>
</evidence>